<feature type="domain" description="Beta-lactamase class A catalytic" evidence="2">
    <location>
        <begin position="73"/>
        <end position="348"/>
    </location>
</feature>
<keyword evidence="1" id="KW-0732">Signal</keyword>
<dbReference type="Proteomes" id="UP001226434">
    <property type="component" value="Unassembled WGS sequence"/>
</dbReference>
<accession>A0ABT6RGN7</accession>
<name>A0ABT6RGN7_9BACT</name>
<evidence type="ECO:0000313" key="3">
    <source>
        <dbReference type="EMBL" id="MDI3321728.1"/>
    </source>
</evidence>
<evidence type="ECO:0000259" key="2">
    <source>
        <dbReference type="Pfam" id="PF13354"/>
    </source>
</evidence>
<protein>
    <submittedName>
        <fullName evidence="3">Serine hydrolase</fullName>
    </submittedName>
</protein>
<gene>
    <name evidence="3" type="ORF">QJ048_18165</name>
</gene>
<dbReference type="RefSeq" id="WP_282335834.1">
    <property type="nucleotide sequence ID" value="NZ_JASBRG010000007.1"/>
</dbReference>
<feature type="signal peptide" evidence="1">
    <location>
        <begin position="1"/>
        <end position="19"/>
    </location>
</feature>
<proteinExistence type="predicted"/>
<dbReference type="Pfam" id="PF13354">
    <property type="entry name" value="Beta-lactamase2"/>
    <property type="match status" value="1"/>
</dbReference>
<feature type="chain" id="PRO_5045250750" evidence="1">
    <location>
        <begin position="20"/>
        <end position="415"/>
    </location>
</feature>
<dbReference type="GO" id="GO:0016787">
    <property type="term" value="F:hydrolase activity"/>
    <property type="evidence" value="ECO:0007669"/>
    <property type="project" value="UniProtKB-KW"/>
</dbReference>
<keyword evidence="4" id="KW-1185">Reference proteome</keyword>
<dbReference type="SUPFAM" id="SSF56601">
    <property type="entry name" value="beta-lactamase/transpeptidase-like"/>
    <property type="match status" value="1"/>
</dbReference>
<sequence>MKYLLTGILIFAFSQSLHAQVNADDFLQKLLIEKGSSLLLNILDKPDSFRYQIIYTQISRSKHNKPTFTSYYLHVDKEQYFNPASTVKLPIALLALEKLHKLHVPMVDKYTTMLLDSSYNKQTDAWIDSTSENKLPSIAHYVRKIFLISDNEAYNRLYEFDGQQYINETLQKKGYKNTVITRSFAQMNEDENRHTSQVRFVNGDHLLYTQPAAYSSFKFDFSKQIKIGNGHLDRNDSLIKAPMDFTAHNKFALADMQQMLQAVLFPSSVNSAKRFDLSEDDYRFLYKYMSQYPSETSSPKYDTTEYIDSYTKFFFFKAGKQKIPPYIRVFNKAGWSYGFLTDAAYIVDFLNGVEFMLTATIYTNSDGILNDDKYDYDTIGYPFFEEVGRIIYNYELQRQRKNAPDLSRFVIQYDK</sequence>
<evidence type="ECO:0000256" key="1">
    <source>
        <dbReference type="SAM" id="SignalP"/>
    </source>
</evidence>
<organism evidence="3 4">
    <name type="scientific">Pinibacter soli</name>
    <dbReference type="NCBI Taxonomy" id="3044211"/>
    <lineage>
        <taxon>Bacteria</taxon>
        <taxon>Pseudomonadati</taxon>
        <taxon>Bacteroidota</taxon>
        <taxon>Chitinophagia</taxon>
        <taxon>Chitinophagales</taxon>
        <taxon>Chitinophagaceae</taxon>
        <taxon>Pinibacter</taxon>
    </lineage>
</organism>
<comment type="caution">
    <text evidence="3">The sequence shown here is derived from an EMBL/GenBank/DDBJ whole genome shotgun (WGS) entry which is preliminary data.</text>
</comment>
<reference evidence="3 4" key="1">
    <citation type="submission" date="2023-05" db="EMBL/GenBank/DDBJ databases">
        <title>Genome sequence of Pinibacter sp. MAH-24.</title>
        <authorList>
            <person name="Huq M.A."/>
        </authorList>
    </citation>
    <scope>NUCLEOTIDE SEQUENCE [LARGE SCALE GENOMIC DNA]</scope>
    <source>
        <strain evidence="3 4">MAH-24</strain>
    </source>
</reference>
<dbReference type="EMBL" id="JASBRG010000007">
    <property type="protein sequence ID" value="MDI3321728.1"/>
    <property type="molecule type" value="Genomic_DNA"/>
</dbReference>
<dbReference type="InterPro" id="IPR012338">
    <property type="entry name" value="Beta-lactam/transpept-like"/>
</dbReference>
<evidence type="ECO:0000313" key="4">
    <source>
        <dbReference type="Proteomes" id="UP001226434"/>
    </source>
</evidence>
<keyword evidence="3" id="KW-0378">Hydrolase</keyword>
<dbReference type="Gene3D" id="3.40.710.10">
    <property type="entry name" value="DD-peptidase/beta-lactamase superfamily"/>
    <property type="match status" value="1"/>
</dbReference>
<dbReference type="InterPro" id="IPR045155">
    <property type="entry name" value="Beta-lactam_cat"/>
</dbReference>